<organism evidence="1 2">
    <name type="scientific">Massilia horti</name>
    <dbReference type="NCBI Taxonomy" id="2562153"/>
    <lineage>
        <taxon>Bacteria</taxon>
        <taxon>Pseudomonadati</taxon>
        <taxon>Pseudomonadota</taxon>
        <taxon>Betaproteobacteria</taxon>
        <taxon>Burkholderiales</taxon>
        <taxon>Oxalobacteraceae</taxon>
        <taxon>Telluria group</taxon>
        <taxon>Massilia</taxon>
    </lineage>
</organism>
<dbReference type="AlphaFoldDB" id="A0A4Y9SXC5"/>
<evidence type="ECO:0000313" key="1">
    <source>
        <dbReference type="EMBL" id="TFW31501.1"/>
    </source>
</evidence>
<gene>
    <name evidence="1" type="ORF">E4O92_13655</name>
</gene>
<evidence type="ECO:0000313" key="2">
    <source>
        <dbReference type="Proteomes" id="UP000297258"/>
    </source>
</evidence>
<dbReference type="RefSeq" id="WP_135190304.1">
    <property type="nucleotide sequence ID" value="NZ_SPUM01000091.1"/>
</dbReference>
<dbReference type="EMBL" id="SPUM01000091">
    <property type="protein sequence ID" value="TFW31501.1"/>
    <property type="molecule type" value="Genomic_DNA"/>
</dbReference>
<keyword evidence="2" id="KW-1185">Reference proteome</keyword>
<accession>A0A4Y9SXC5</accession>
<protein>
    <submittedName>
        <fullName evidence="1">Uncharacterized protein</fullName>
    </submittedName>
</protein>
<sequence>MKKILFAIVFIAVLAFLLAVSSGRFVPDAIEGNQAKNLVKAIAPLAAAEDQSVYWGAGFTAFHIEVFGVLDPQVQDRILRQLKAEIARMGLQKRVKVQFYRHMELREVARQGSWTKREVIKSDLLREVILP</sequence>
<dbReference type="Proteomes" id="UP000297258">
    <property type="component" value="Unassembled WGS sequence"/>
</dbReference>
<proteinExistence type="predicted"/>
<reference evidence="1 2" key="1">
    <citation type="submission" date="2019-03" db="EMBL/GenBank/DDBJ databases">
        <title>Draft genome of Massilia hortus sp. nov., a novel bacterial species of the Oxalobacteraceae family.</title>
        <authorList>
            <person name="Peta V."/>
            <person name="Raths R."/>
            <person name="Bucking H."/>
        </authorList>
    </citation>
    <scope>NUCLEOTIDE SEQUENCE [LARGE SCALE GENOMIC DNA]</scope>
    <source>
        <strain evidence="1 2">ONC3</strain>
    </source>
</reference>
<name>A0A4Y9SXC5_9BURK</name>
<comment type="caution">
    <text evidence="1">The sequence shown here is derived from an EMBL/GenBank/DDBJ whole genome shotgun (WGS) entry which is preliminary data.</text>
</comment>